<dbReference type="EMBL" id="FQUM01000004">
    <property type="protein sequence ID" value="SHF20963.1"/>
    <property type="molecule type" value="Genomic_DNA"/>
</dbReference>
<dbReference type="InterPro" id="IPR036388">
    <property type="entry name" value="WH-like_DNA-bd_sf"/>
</dbReference>
<keyword evidence="8" id="KW-0812">Transmembrane</keyword>
<dbReference type="Gene3D" id="1.25.40.10">
    <property type="entry name" value="Tetratricopeptide repeat domain"/>
    <property type="match status" value="2"/>
</dbReference>
<protein>
    <submittedName>
        <fullName evidence="9">Tetratricopeptide repeat-containing protein</fullName>
    </submittedName>
</protein>
<sequence>MDGILFLLPEKSGKQKFILAEMTIKTIFTCLVLFMPICLKATDAIEQKIAEADSLLQISLEKTREVDPGGSIKYALEALSVIEKTGYSKGKAIAYFRIGDALYNLGNYKKALEYLTLAETENCSAKDPLVDSEISRVRGRTYGAMGLFDASVKKFKKGLKQIEKIKEPEKKDYLKTLAYENLAHIYKDMEVQDSVYAYLKKSSKLLQRMDEPFVFTSWINLYGSLGKYYSEKNKYDSAVYFFDQSLAMAKKYEFPYTSRTYQFRSELELKKGNLDSALYYSAKALNNVKDTHLDAELPSIYRKMEKIYEKKAINDSAKLYRGKALVAENELTKEHMDALDYAVNTIIEKETNATVVEAKKAIAFIFGGFFILILAAVVVLYTRKRKSKKIIREKEAEAKKLKQKLSGYSDEVIRLGKENDPTFVTKFQAVYPVFFQSLISKHPNLSSSDITLCAMIFLNFSSKDIAHYTYIEHRSVQTKKSRLRKKLGIDAKANLFLYLNSIAEPNDMQISPQTASSA</sequence>
<comment type="subcellular location">
    <subcellularLocation>
        <location evidence="1">Cytoplasm</location>
    </subcellularLocation>
</comment>
<evidence type="ECO:0000256" key="5">
    <source>
        <dbReference type="ARBA" id="ARBA00038253"/>
    </source>
</evidence>
<evidence type="ECO:0000256" key="4">
    <source>
        <dbReference type="ARBA" id="ARBA00022803"/>
    </source>
</evidence>
<feature type="transmembrane region" description="Helical" evidence="8">
    <location>
        <begin position="361"/>
        <end position="382"/>
    </location>
</feature>
<dbReference type="PANTHER" id="PTHR46630">
    <property type="entry name" value="TETRATRICOPEPTIDE REPEAT PROTEIN 29"/>
    <property type="match status" value="1"/>
</dbReference>
<dbReference type="Proteomes" id="UP000184164">
    <property type="component" value="Unassembled WGS sequence"/>
</dbReference>
<keyword evidence="4 6" id="KW-0802">TPR repeat</keyword>
<evidence type="ECO:0000256" key="8">
    <source>
        <dbReference type="SAM" id="Phobius"/>
    </source>
</evidence>
<feature type="repeat" description="TPR" evidence="6">
    <location>
        <begin position="219"/>
        <end position="252"/>
    </location>
</feature>
<dbReference type="STRING" id="1484053.SAMN05444274_10449"/>
<name>A0A1M4ZSB6_9BACT</name>
<dbReference type="SUPFAM" id="SSF46894">
    <property type="entry name" value="C-terminal effector domain of the bipartite response regulators"/>
    <property type="match status" value="1"/>
</dbReference>
<reference evidence="10" key="1">
    <citation type="submission" date="2016-11" db="EMBL/GenBank/DDBJ databases">
        <authorList>
            <person name="Varghese N."/>
            <person name="Submissions S."/>
        </authorList>
    </citation>
    <scope>NUCLEOTIDE SEQUENCE [LARGE SCALE GENOMIC DNA]</scope>
    <source>
        <strain evidence="10">DSM 26910</strain>
    </source>
</reference>
<keyword evidence="8" id="KW-0472">Membrane</keyword>
<evidence type="ECO:0000313" key="9">
    <source>
        <dbReference type="EMBL" id="SHF20963.1"/>
    </source>
</evidence>
<organism evidence="9 10">
    <name type="scientific">Mariniphaga anaerophila</name>
    <dbReference type="NCBI Taxonomy" id="1484053"/>
    <lineage>
        <taxon>Bacteria</taxon>
        <taxon>Pseudomonadati</taxon>
        <taxon>Bacteroidota</taxon>
        <taxon>Bacteroidia</taxon>
        <taxon>Marinilabiliales</taxon>
        <taxon>Prolixibacteraceae</taxon>
        <taxon>Mariniphaga</taxon>
    </lineage>
</organism>
<dbReference type="AlphaFoldDB" id="A0A1M4ZSB6"/>
<accession>A0A1M4ZSB6</accession>
<dbReference type="Pfam" id="PF13181">
    <property type="entry name" value="TPR_8"/>
    <property type="match status" value="1"/>
</dbReference>
<dbReference type="InterPro" id="IPR019734">
    <property type="entry name" value="TPR_rpt"/>
</dbReference>
<dbReference type="GO" id="GO:0003677">
    <property type="term" value="F:DNA binding"/>
    <property type="evidence" value="ECO:0007669"/>
    <property type="project" value="InterPro"/>
</dbReference>
<gene>
    <name evidence="9" type="ORF">SAMN05444274_10449</name>
</gene>
<dbReference type="Gene3D" id="1.10.10.10">
    <property type="entry name" value="Winged helix-like DNA-binding domain superfamily/Winged helix DNA-binding domain"/>
    <property type="match status" value="1"/>
</dbReference>
<dbReference type="RefSeq" id="WP_073000983.1">
    <property type="nucleotide sequence ID" value="NZ_FQUM01000004.1"/>
</dbReference>
<evidence type="ECO:0000256" key="1">
    <source>
        <dbReference type="ARBA" id="ARBA00004496"/>
    </source>
</evidence>
<keyword evidence="8" id="KW-1133">Transmembrane helix</keyword>
<comment type="similarity">
    <text evidence="5">Belongs to the Rap family.</text>
</comment>
<dbReference type="InterPro" id="IPR051476">
    <property type="entry name" value="Bac_ResReg_Asp_Phosphatase"/>
</dbReference>
<dbReference type="GO" id="GO:0006355">
    <property type="term" value="P:regulation of DNA-templated transcription"/>
    <property type="evidence" value="ECO:0007669"/>
    <property type="project" value="InterPro"/>
</dbReference>
<keyword evidence="7" id="KW-0175">Coiled coil</keyword>
<dbReference type="InterPro" id="IPR016032">
    <property type="entry name" value="Sig_transdc_resp-reg_C-effctor"/>
</dbReference>
<evidence type="ECO:0000256" key="2">
    <source>
        <dbReference type="ARBA" id="ARBA00022490"/>
    </source>
</evidence>
<dbReference type="SUPFAM" id="SSF48452">
    <property type="entry name" value="TPR-like"/>
    <property type="match status" value="1"/>
</dbReference>
<dbReference type="SMART" id="SM00028">
    <property type="entry name" value="TPR"/>
    <property type="match status" value="4"/>
</dbReference>
<dbReference type="OrthoDB" id="1017207at2"/>
<keyword evidence="2" id="KW-0963">Cytoplasm</keyword>
<dbReference type="GO" id="GO:0005737">
    <property type="term" value="C:cytoplasm"/>
    <property type="evidence" value="ECO:0007669"/>
    <property type="project" value="UniProtKB-SubCell"/>
</dbReference>
<evidence type="ECO:0000256" key="6">
    <source>
        <dbReference type="PROSITE-ProRule" id="PRU00339"/>
    </source>
</evidence>
<dbReference type="PANTHER" id="PTHR46630:SF1">
    <property type="entry name" value="TETRATRICOPEPTIDE REPEAT PROTEIN 29"/>
    <property type="match status" value="1"/>
</dbReference>
<proteinExistence type="inferred from homology"/>
<evidence type="ECO:0000313" key="10">
    <source>
        <dbReference type="Proteomes" id="UP000184164"/>
    </source>
</evidence>
<dbReference type="InterPro" id="IPR011990">
    <property type="entry name" value="TPR-like_helical_dom_sf"/>
</dbReference>
<keyword evidence="3" id="KW-0677">Repeat</keyword>
<keyword evidence="10" id="KW-1185">Reference proteome</keyword>
<feature type="coiled-coil region" evidence="7">
    <location>
        <begin position="384"/>
        <end position="418"/>
    </location>
</feature>
<evidence type="ECO:0000256" key="7">
    <source>
        <dbReference type="SAM" id="Coils"/>
    </source>
</evidence>
<dbReference type="PROSITE" id="PS50005">
    <property type="entry name" value="TPR"/>
    <property type="match status" value="1"/>
</dbReference>
<evidence type="ECO:0000256" key="3">
    <source>
        <dbReference type="ARBA" id="ARBA00022737"/>
    </source>
</evidence>